<dbReference type="OrthoDB" id="9808150at2"/>
<evidence type="ECO:0000256" key="7">
    <source>
        <dbReference type="ARBA" id="ARBA00022679"/>
    </source>
</evidence>
<keyword evidence="9 13" id="KW-0418">Kinase</keyword>
<dbReference type="EMBL" id="BDCO01000002">
    <property type="protein sequence ID" value="GAT34805.1"/>
    <property type="molecule type" value="Genomic_DNA"/>
</dbReference>
<dbReference type="GO" id="GO:0005829">
    <property type="term" value="C:cytosol"/>
    <property type="evidence" value="ECO:0007669"/>
    <property type="project" value="TreeGrafter"/>
</dbReference>
<dbReference type="PANTHER" id="PTHR23117">
    <property type="entry name" value="GUANYLATE KINASE-RELATED"/>
    <property type="match status" value="1"/>
</dbReference>
<evidence type="ECO:0000256" key="10">
    <source>
        <dbReference type="ARBA" id="ARBA00022840"/>
    </source>
</evidence>
<comment type="similarity">
    <text evidence="3 13">Belongs to the guanylate kinase family.</text>
</comment>
<comment type="caution">
    <text evidence="15">The sequence shown here is derived from an EMBL/GenBank/DDBJ whole genome shotgun (WGS) entry which is preliminary data.</text>
</comment>
<comment type="catalytic activity">
    <reaction evidence="12 13">
        <text>GMP + ATP = GDP + ADP</text>
        <dbReference type="Rhea" id="RHEA:20780"/>
        <dbReference type="ChEBI" id="CHEBI:30616"/>
        <dbReference type="ChEBI" id="CHEBI:58115"/>
        <dbReference type="ChEBI" id="CHEBI:58189"/>
        <dbReference type="ChEBI" id="CHEBI:456216"/>
        <dbReference type="EC" id="2.7.4.8"/>
    </reaction>
</comment>
<dbReference type="SMART" id="SM00072">
    <property type="entry name" value="GuKc"/>
    <property type="match status" value="1"/>
</dbReference>
<keyword evidence="8 13" id="KW-0547">Nucleotide-binding</keyword>
<evidence type="ECO:0000256" key="6">
    <source>
        <dbReference type="ARBA" id="ARBA00022490"/>
    </source>
</evidence>
<dbReference type="Gene3D" id="3.40.50.300">
    <property type="entry name" value="P-loop containing nucleotide triphosphate hydrolases"/>
    <property type="match status" value="1"/>
</dbReference>
<dbReference type="FunFam" id="3.30.63.10:FF:000005">
    <property type="entry name" value="Guanylate kinase"/>
    <property type="match status" value="1"/>
</dbReference>
<accession>A0A146GB15</accession>
<gene>
    <name evidence="13" type="primary">gmk</name>
    <name evidence="15" type="ORF">TSACC_23239</name>
</gene>
<feature type="domain" description="Guanylate kinase-like" evidence="14">
    <location>
        <begin position="9"/>
        <end position="191"/>
    </location>
</feature>
<dbReference type="GO" id="GO:0005524">
    <property type="term" value="F:ATP binding"/>
    <property type="evidence" value="ECO:0007669"/>
    <property type="project" value="UniProtKB-UniRule"/>
</dbReference>
<keyword evidence="7 13" id="KW-0808">Transferase</keyword>
<dbReference type="InterPro" id="IPR017665">
    <property type="entry name" value="Guanylate_kinase"/>
</dbReference>
<dbReference type="AlphaFoldDB" id="A0A146GB15"/>
<evidence type="ECO:0000256" key="1">
    <source>
        <dbReference type="ARBA" id="ARBA00003531"/>
    </source>
</evidence>
<dbReference type="InterPro" id="IPR008145">
    <property type="entry name" value="GK/Ca_channel_bsu"/>
</dbReference>
<dbReference type="PANTHER" id="PTHR23117:SF13">
    <property type="entry name" value="GUANYLATE KINASE"/>
    <property type="match status" value="1"/>
</dbReference>
<evidence type="ECO:0000256" key="13">
    <source>
        <dbReference type="HAMAP-Rule" id="MF_00328"/>
    </source>
</evidence>
<dbReference type="STRING" id="690879.TSACC_23239"/>
<dbReference type="PROSITE" id="PS00856">
    <property type="entry name" value="GUANYLATE_KINASE_1"/>
    <property type="match status" value="1"/>
</dbReference>
<proteinExistence type="inferred from homology"/>
<dbReference type="EC" id="2.7.4.8" evidence="4 13"/>
<evidence type="ECO:0000256" key="5">
    <source>
        <dbReference type="ARBA" id="ARBA00016296"/>
    </source>
</evidence>
<dbReference type="Proteomes" id="UP000076023">
    <property type="component" value="Unassembled WGS sequence"/>
</dbReference>
<dbReference type="RefSeq" id="WP_075080405.1">
    <property type="nucleotide sequence ID" value="NZ_BDCO01000002.1"/>
</dbReference>
<dbReference type="GO" id="GO:0004385">
    <property type="term" value="F:GMP kinase activity"/>
    <property type="evidence" value="ECO:0007669"/>
    <property type="project" value="UniProtKB-UniRule"/>
</dbReference>
<dbReference type="FunCoup" id="A0A146GB15">
    <property type="interactions" value="479"/>
</dbReference>
<dbReference type="Gene3D" id="3.30.63.10">
    <property type="entry name" value="Guanylate Kinase phosphate binding domain"/>
    <property type="match status" value="1"/>
</dbReference>
<comment type="function">
    <text evidence="1 13">Essential for recycling GMP and indirectly, cGMP.</text>
</comment>
<dbReference type="InParanoid" id="A0A146GB15"/>
<feature type="binding site" evidence="13">
    <location>
        <begin position="16"/>
        <end position="23"/>
    </location>
    <ligand>
        <name>ATP</name>
        <dbReference type="ChEBI" id="CHEBI:30616"/>
    </ligand>
</feature>
<dbReference type="InterPro" id="IPR008144">
    <property type="entry name" value="Guanylate_kin-like_dom"/>
</dbReference>
<reference evidence="16" key="1">
    <citation type="journal article" date="2017" name="Genome Announc.">
        <title>Draft Genome Sequence of Terrimicrobium sacchariphilum NM-5T, a Facultative Anaerobic Soil Bacterium of the Class Spartobacteria.</title>
        <authorList>
            <person name="Qiu Y.L."/>
            <person name="Tourlousse D.M."/>
            <person name="Matsuura N."/>
            <person name="Ohashi A."/>
            <person name="Sekiguchi Y."/>
        </authorList>
    </citation>
    <scope>NUCLEOTIDE SEQUENCE [LARGE SCALE GENOMIC DNA]</scope>
    <source>
        <strain evidence="16">NM-5</strain>
    </source>
</reference>
<comment type="subcellular location">
    <subcellularLocation>
        <location evidence="2 13">Cytoplasm</location>
    </subcellularLocation>
</comment>
<keyword evidence="10 13" id="KW-0067">ATP-binding</keyword>
<evidence type="ECO:0000259" key="14">
    <source>
        <dbReference type="PROSITE" id="PS50052"/>
    </source>
</evidence>
<organism evidence="15 16">
    <name type="scientific">Terrimicrobium sacchariphilum</name>
    <dbReference type="NCBI Taxonomy" id="690879"/>
    <lineage>
        <taxon>Bacteria</taxon>
        <taxon>Pseudomonadati</taxon>
        <taxon>Verrucomicrobiota</taxon>
        <taxon>Terrimicrobiia</taxon>
        <taxon>Terrimicrobiales</taxon>
        <taxon>Terrimicrobiaceae</taxon>
        <taxon>Terrimicrobium</taxon>
    </lineage>
</organism>
<dbReference type="InterPro" id="IPR020590">
    <property type="entry name" value="Guanylate_kinase_CS"/>
</dbReference>
<name>A0A146GB15_TERSA</name>
<evidence type="ECO:0000256" key="4">
    <source>
        <dbReference type="ARBA" id="ARBA00012961"/>
    </source>
</evidence>
<dbReference type="HAMAP" id="MF_00328">
    <property type="entry name" value="Guanylate_kinase"/>
    <property type="match status" value="1"/>
</dbReference>
<evidence type="ECO:0000256" key="8">
    <source>
        <dbReference type="ARBA" id="ARBA00022741"/>
    </source>
</evidence>
<dbReference type="Pfam" id="PF00625">
    <property type="entry name" value="Guanylate_kin"/>
    <property type="match status" value="1"/>
</dbReference>
<evidence type="ECO:0000313" key="15">
    <source>
        <dbReference type="EMBL" id="GAT34805.1"/>
    </source>
</evidence>
<dbReference type="CDD" id="cd00071">
    <property type="entry name" value="GMPK"/>
    <property type="match status" value="1"/>
</dbReference>
<protein>
    <recommendedName>
        <fullName evidence="5 13">Guanylate kinase</fullName>
        <ecNumber evidence="4 13">2.7.4.8</ecNumber>
    </recommendedName>
    <alternativeName>
        <fullName evidence="11 13">GMP kinase</fullName>
    </alternativeName>
</protein>
<evidence type="ECO:0000256" key="9">
    <source>
        <dbReference type="ARBA" id="ARBA00022777"/>
    </source>
</evidence>
<keyword evidence="16" id="KW-1185">Reference proteome</keyword>
<dbReference type="InterPro" id="IPR027417">
    <property type="entry name" value="P-loop_NTPase"/>
</dbReference>
<dbReference type="SUPFAM" id="SSF52540">
    <property type="entry name" value="P-loop containing nucleoside triphosphate hydrolases"/>
    <property type="match status" value="1"/>
</dbReference>
<keyword evidence="6 13" id="KW-0963">Cytoplasm</keyword>
<evidence type="ECO:0000256" key="3">
    <source>
        <dbReference type="ARBA" id="ARBA00005790"/>
    </source>
</evidence>
<evidence type="ECO:0000256" key="2">
    <source>
        <dbReference type="ARBA" id="ARBA00004496"/>
    </source>
</evidence>
<dbReference type="NCBIfam" id="TIGR03263">
    <property type="entry name" value="guanyl_kin"/>
    <property type="match status" value="1"/>
</dbReference>
<evidence type="ECO:0000256" key="12">
    <source>
        <dbReference type="ARBA" id="ARBA00048594"/>
    </source>
</evidence>
<evidence type="ECO:0000313" key="16">
    <source>
        <dbReference type="Proteomes" id="UP000076023"/>
    </source>
</evidence>
<evidence type="ECO:0000256" key="11">
    <source>
        <dbReference type="ARBA" id="ARBA00030128"/>
    </source>
</evidence>
<sequence length="204" mass="23134">MNSTFQRTGVLFVLSAPSGGGKTTLCAGLRANQDFVYSVSCTTRAPRPGERDGEHYHFLSQEEFTRRVEAEEFLEYAEVHGRCYGTLKSTVIENLRKGVDVLIDVDIAGAASIRGCGDKFITDSLADVFVMPPSVEELRQRLERRGTEAPEQIALRVRNAVAEMERWYEYKYTILSRTPPEDVESFRAIMQAERQLTRRYVNTP</sequence>
<dbReference type="PROSITE" id="PS50052">
    <property type="entry name" value="GUANYLATE_KINASE_2"/>
    <property type="match status" value="1"/>
</dbReference>